<dbReference type="PANTHER" id="PTHR24253:SF24">
    <property type="entry name" value="PEPTIDASE S1 DOMAIN-CONTAINING PROTEIN"/>
    <property type="match status" value="1"/>
</dbReference>
<evidence type="ECO:0000256" key="3">
    <source>
        <dbReference type="SAM" id="MobiDB-lite"/>
    </source>
</evidence>
<reference evidence="6" key="1">
    <citation type="submission" date="2025-08" db="UniProtKB">
        <authorList>
            <consortium name="RefSeq"/>
        </authorList>
    </citation>
    <scope>IDENTIFICATION</scope>
</reference>
<dbReference type="InterPro" id="IPR033116">
    <property type="entry name" value="TRYPSIN_SER"/>
</dbReference>
<proteinExistence type="predicted"/>
<dbReference type="PRINTS" id="PR00722">
    <property type="entry name" value="CHYMOTRYPSIN"/>
</dbReference>
<protein>
    <submittedName>
        <fullName evidence="6">Serine protease 44-like</fullName>
    </submittedName>
</protein>
<evidence type="ECO:0000313" key="5">
    <source>
        <dbReference type="Proteomes" id="UP000694915"/>
    </source>
</evidence>
<keyword evidence="5" id="KW-1185">Reference proteome</keyword>
<dbReference type="SMART" id="SM00020">
    <property type="entry name" value="Tryp_SPc"/>
    <property type="match status" value="1"/>
</dbReference>
<dbReference type="InterPro" id="IPR043504">
    <property type="entry name" value="Peptidase_S1_PA_chymotrypsin"/>
</dbReference>
<evidence type="ECO:0000259" key="4">
    <source>
        <dbReference type="PROSITE" id="PS50240"/>
    </source>
</evidence>
<evidence type="ECO:0000256" key="1">
    <source>
        <dbReference type="ARBA" id="ARBA00023157"/>
    </source>
</evidence>
<keyword evidence="2" id="KW-0645">Protease</keyword>
<name>A0ABM0KKN9_MICOH</name>
<dbReference type="PROSITE" id="PS00134">
    <property type="entry name" value="TRYPSIN_HIS"/>
    <property type="match status" value="1"/>
</dbReference>
<dbReference type="InterPro" id="IPR001314">
    <property type="entry name" value="Peptidase_S1A"/>
</dbReference>
<dbReference type="PROSITE" id="PS50240">
    <property type="entry name" value="TRYPSIN_DOM"/>
    <property type="match status" value="1"/>
</dbReference>
<organism evidence="5 6">
    <name type="scientific">Microtus ochrogaster</name>
    <name type="common">Prairie vole</name>
    <dbReference type="NCBI Taxonomy" id="79684"/>
    <lineage>
        <taxon>Eukaryota</taxon>
        <taxon>Metazoa</taxon>
        <taxon>Chordata</taxon>
        <taxon>Craniata</taxon>
        <taxon>Vertebrata</taxon>
        <taxon>Euteleostomi</taxon>
        <taxon>Mammalia</taxon>
        <taxon>Eutheria</taxon>
        <taxon>Euarchontoglires</taxon>
        <taxon>Glires</taxon>
        <taxon>Rodentia</taxon>
        <taxon>Myomorpha</taxon>
        <taxon>Muroidea</taxon>
        <taxon>Cricetidae</taxon>
        <taxon>Arvicolinae</taxon>
        <taxon>Microtus</taxon>
    </lineage>
</organism>
<keyword evidence="2" id="KW-0720">Serine protease</keyword>
<gene>
    <name evidence="6" type="primary">LOC101993300</name>
</gene>
<dbReference type="Gene3D" id="2.40.10.10">
    <property type="entry name" value="Trypsin-like serine proteases"/>
    <property type="match status" value="2"/>
</dbReference>
<feature type="domain" description="Peptidase S1" evidence="4">
    <location>
        <begin position="126"/>
        <end position="363"/>
    </location>
</feature>
<dbReference type="SUPFAM" id="SSF50494">
    <property type="entry name" value="Trypsin-like serine proteases"/>
    <property type="match status" value="1"/>
</dbReference>
<dbReference type="PROSITE" id="PS00135">
    <property type="entry name" value="TRYPSIN_SER"/>
    <property type="match status" value="1"/>
</dbReference>
<sequence>MTVLPSVFSLCSVRPWLGTGVPGGSSVGGVAARSLALGGGDNGSTYGPTEDSRVMLTSLGVPARWNRMKPLNISDPLVIPESPDPTGTPGSGTPSPTTTEGVMESSSSSPEEPFAPEACGRRIMELSHGRPSAVRKWPWQASLQSRNEHICGGSLISHQWVLTAAHCIYDHEEYKVMLGDNVLTSESVNQTLVPVKDIIYPSNFDSQTMKSDIALVLLAFAVNYSSHIQPVCLPEKPSQVENGTWCWVTGWNRENGEADTVFTSALLQEARQNILLQKPCNQLFQSRLNTPENLVMKGMVCGQHDSGQSPCWGDSGSPLVCESENTWTQVGIVSWGINCDEVPVPLVYTDIVEYDSWLKDILSLASCTNAMGVLVLHLSLALQLAILVSCLP</sequence>
<dbReference type="InterPro" id="IPR001254">
    <property type="entry name" value="Trypsin_dom"/>
</dbReference>
<feature type="region of interest" description="Disordered" evidence="3">
    <location>
        <begin position="75"/>
        <end position="115"/>
    </location>
</feature>
<evidence type="ECO:0000313" key="6">
    <source>
        <dbReference type="RefSeq" id="XP_005348259.1"/>
    </source>
</evidence>
<dbReference type="PANTHER" id="PTHR24253">
    <property type="entry name" value="TRANSMEMBRANE PROTEASE SERINE"/>
    <property type="match status" value="1"/>
</dbReference>
<evidence type="ECO:0000256" key="2">
    <source>
        <dbReference type="RuleBase" id="RU363034"/>
    </source>
</evidence>
<feature type="compositionally biased region" description="Low complexity" evidence="3">
    <location>
        <begin position="80"/>
        <end position="112"/>
    </location>
</feature>
<dbReference type="RefSeq" id="XP_005348259.1">
    <property type="nucleotide sequence ID" value="XM_005348202.1"/>
</dbReference>
<dbReference type="GeneID" id="101993300"/>
<keyword evidence="2" id="KW-0378">Hydrolase</keyword>
<dbReference type="Pfam" id="PF00089">
    <property type="entry name" value="Trypsin"/>
    <property type="match status" value="1"/>
</dbReference>
<dbReference type="CDD" id="cd00190">
    <property type="entry name" value="Tryp_SPc"/>
    <property type="match status" value="1"/>
</dbReference>
<dbReference type="InterPro" id="IPR018114">
    <property type="entry name" value="TRYPSIN_HIS"/>
</dbReference>
<dbReference type="InterPro" id="IPR009003">
    <property type="entry name" value="Peptidase_S1_PA"/>
</dbReference>
<dbReference type="Proteomes" id="UP000694915">
    <property type="component" value="Chromosome 5"/>
</dbReference>
<accession>A0ABM0KKN9</accession>
<keyword evidence="1" id="KW-1015">Disulfide bond</keyword>